<sequence>MMSQSGKISGPDTSHMDTSCPSSKDAINEKSETQPEDTTQRNSIRQHKNGTLAFATSNFSNERSNVTMVHEEGTNTYDQFVVELPSKTDTNPKVVEAPSETHGKGTSPTNAGEKRKSQPPNEKMTSTISSTKTYAERVTHEGKANETGVNETKTNDDVVEKDDNPVTDEEEPQLGRPASDSQNFPNEKKKKKRKKKKKKGNTPHGVRNAPTNESMKEQAKGESSLQYDSWHEVDDPSNRNTPTKDDNPNGSDSLRGDTQRGKDPTSVDMPTNEDTPTNANHNRKNPPDGWPKKKITLLKRNEMKYEKYTGGGNYPIGSTPTGGKNWHQDTSQKTLEQREKEYRKIRARIFSNFNKKKNSLKLPDDCMFKDCSNGMQDANTASHFAMPVGSPYGAPANNPYGAMMNSTYDTAISNVYSCAMSGLYGTNFCNLPPSNHDGHLYTHNGMHLSRMNAANDVPPPPPSFFPTSQTVYASYMYDMQNQSSFSKTGSPFPFPTESNANCYPHYKNINFLPGRRNLPNRGKAQMADNCTKGDVGKDNLVGMNQYELNSGRYNSGTYMDGVYTTGTYNNDGHNNGLYACGLQSGIPPSDPMQGTALMNHPKQNSLTNITHVDSFSQIASQIKLPNVGRTTFKGNHFTSLSKNMNQDVCKKNKPPMDKRINNSTRKKGANGIHHNVISAEVPRQMDFLHGGMENIHNSATVVSGGSTSRRKKKENIRGDNVSSSASANACTMKNTNLVNTPPLNFLTNDMHPLGNINQKTTDHVESAKGRRIQPGAPPFNAKGETHPMNQQSYCTDQSAVTPEEQLEQHTNEEGALGEQTNSKREQKNACPVQVNVPNEAQGLPPPPPHYNDSRPGRDNQLGGAKTTTNDSKDTHINVTCSNEGGKNGPPPNLDDMTDNAEPKGKKKRNAKRKKKKNAQGDMAKGTVTTMGSSIGPPITTVTTTPTNGPMPSTTFLQKYKDPLLAIDELEYCRDITLYERRFDRGNNTLENTKRYDVDFPSLY</sequence>
<feature type="region of interest" description="Disordered" evidence="1">
    <location>
        <begin position="762"/>
        <end position="937"/>
    </location>
</feature>
<dbReference type="InterPro" id="IPR024771">
    <property type="entry name" value="SUZ"/>
</dbReference>
<feature type="compositionally biased region" description="Basic and acidic residues" evidence="1">
    <location>
        <begin position="229"/>
        <end position="247"/>
    </location>
</feature>
<dbReference type="AlphaFoldDB" id="A0A1B1DUT0"/>
<feature type="domain" description="SUZ" evidence="2">
    <location>
        <begin position="272"/>
        <end position="354"/>
    </location>
</feature>
<feature type="region of interest" description="Disordered" evidence="1">
    <location>
        <begin position="698"/>
        <end position="727"/>
    </location>
</feature>
<evidence type="ECO:0000259" key="2">
    <source>
        <dbReference type="PROSITE" id="PS51673"/>
    </source>
</evidence>
<feature type="compositionally biased region" description="Basic residues" evidence="1">
    <location>
        <begin position="904"/>
        <end position="917"/>
    </location>
</feature>
<name>A0A1B1DUT0_9APIC</name>
<evidence type="ECO:0000256" key="1">
    <source>
        <dbReference type="SAM" id="MobiDB-lite"/>
    </source>
</evidence>
<proteinExistence type="predicted"/>
<feature type="compositionally biased region" description="Basic and acidic residues" evidence="1">
    <location>
        <begin position="254"/>
        <end position="265"/>
    </location>
</feature>
<feature type="region of interest" description="Disordered" evidence="1">
    <location>
        <begin position="1"/>
        <end position="63"/>
    </location>
</feature>
<keyword evidence="4" id="KW-1185">Reference proteome</keyword>
<dbReference type="PROSITE" id="PS51673">
    <property type="entry name" value="SUZ"/>
    <property type="match status" value="1"/>
</dbReference>
<dbReference type="RefSeq" id="XP_019913233.1">
    <property type="nucleotide sequence ID" value="XM_020057776.1"/>
</dbReference>
<feature type="compositionally biased region" description="Polar residues" evidence="1">
    <location>
        <begin position="118"/>
        <end position="133"/>
    </location>
</feature>
<feature type="compositionally biased region" description="Polar residues" evidence="1">
    <location>
        <begin position="268"/>
        <end position="280"/>
    </location>
</feature>
<evidence type="ECO:0000313" key="4">
    <source>
        <dbReference type="Proteomes" id="UP000092716"/>
    </source>
</evidence>
<evidence type="ECO:0000313" key="3">
    <source>
        <dbReference type="EMBL" id="ANQ06538.1"/>
    </source>
</evidence>
<organism evidence="3 4">
    <name type="scientific">Plasmodium coatneyi</name>
    <dbReference type="NCBI Taxonomy" id="208452"/>
    <lineage>
        <taxon>Eukaryota</taxon>
        <taxon>Sar</taxon>
        <taxon>Alveolata</taxon>
        <taxon>Apicomplexa</taxon>
        <taxon>Aconoidasida</taxon>
        <taxon>Haemosporida</taxon>
        <taxon>Plasmodiidae</taxon>
        <taxon>Plasmodium</taxon>
    </lineage>
</organism>
<feature type="region of interest" description="Disordered" evidence="1">
    <location>
        <begin position="84"/>
        <end position="294"/>
    </location>
</feature>
<gene>
    <name evidence="3" type="ORF">PCOAH_00009670</name>
</gene>
<dbReference type="EMBL" id="CP016242">
    <property type="protein sequence ID" value="ANQ06538.1"/>
    <property type="molecule type" value="Genomic_DNA"/>
</dbReference>
<accession>A0A1B1DUT0</accession>
<protein>
    <recommendedName>
        <fullName evidence="2">SUZ domain-containing protein</fullName>
    </recommendedName>
</protein>
<dbReference type="Proteomes" id="UP000092716">
    <property type="component" value="Chromosome 4"/>
</dbReference>
<dbReference type="OrthoDB" id="384341at2759"/>
<feature type="compositionally biased region" description="Basic residues" evidence="1">
    <location>
        <begin position="188"/>
        <end position="201"/>
    </location>
</feature>
<reference evidence="4" key="1">
    <citation type="submission" date="2016-06" db="EMBL/GenBank/DDBJ databases">
        <title>First high quality genome sequence of Plasmodium coatneyi using continuous long reads from single molecule, real-time sequencing.</title>
        <authorList>
            <person name="Chien J.-T."/>
            <person name="Pakala S.B."/>
            <person name="Geraldo J.A."/>
            <person name="Lapp S.A."/>
            <person name="Barnwell J.W."/>
            <person name="Kissinger J.C."/>
            <person name="Galinski M.R."/>
            <person name="Humphrey J.C."/>
        </authorList>
    </citation>
    <scope>NUCLEOTIDE SEQUENCE [LARGE SCALE GENOMIC DNA]</scope>
    <source>
        <strain evidence="4">Hackeri</strain>
    </source>
</reference>
<dbReference type="Pfam" id="PF12752">
    <property type="entry name" value="SUZ"/>
    <property type="match status" value="1"/>
</dbReference>
<feature type="compositionally biased region" description="Polar residues" evidence="1">
    <location>
        <begin position="54"/>
        <end position="63"/>
    </location>
</feature>
<dbReference type="GeneID" id="30907690"/>
<feature type="compositionally biased region" description="Basic and acidic residues" evidence="1">
    <location>
        <begin position="153"/>
        <end position="164"/>
    </location>
</feature>
<dbReference type="VEuPathDB" id="PlasmoDB:PCOAH_00009670"/>
<feature type="compositionally biased region" description="Basic and acidic residues" evidence="1">
    <location>
        <begin position="134"/>
        <end position="144"/>
    </location>
</feature>
<feature type="compositionally biased region" description="Polar residues" evidence="1">
    <location>
        <begin position="787"/>
        <end position="800"/>
    </location>
</feature>
<feature type="compositionally biased region" description="Polar residues" evidence="1">
    <location>
        <begin position="698"/>
        <end position="707"/>
    </location>
</feature>
<dbReference type="KEGG" id="pcot:PCOAH_00009670"/>